<feature type="compositionally biased region" description="Polar residues" evidence="4">
    <location>
        <begin position="334"/>
        <end position="351"/>
    </location>
</feature>
<evidence type="ECO:0000256" key="4">
    <source>
        <dbReference type="SAM" id="MobiDB-lite"/>
    </source>
</evidence>
<dbReference type="Pfam" id="PF00641">
    <property type="entry name" value="Zn_ribbon_RanBP"/>
    <property type="match status" value="2"/>
</dbReference>
<feature type="compositionally biased region" description="Basic and acidic residues" evidence="4">
    <location>
        <begin position="458"/>
        <end position="473"/>
    </location>
</feature>
<evidence type="ECO:0000256" key="1">
    <source>
        <dbReference type="ARBA" id="ARBA00022723"/>
    </source>
</evidence>
<protein>
    <recommendedName>
        <fullName evidence="5">RanBP2-type domain-containing protein</fullName>
    </recommendedName>
</protein>
<feature type="domain" description="RanBP2-type" evidence="5">
    <location>
        <begin position="733"/>
        <end position="758"/>
    </location>
</feature>
<dbReference type="EMBL" id="ML213598">
    <property type="protein sequence ID" value="TFK39940.1"/>
    <property type="molecule type" value="Genomic_DNA"/>
</dbReference>
<feature type="compositionally biased region" description="Low complexity" evidence="4">
    <location>
        <begin position="14"/>
        <end position="24"/>
    </location>
</feature>
<feature type="compositionally biased region" description="Low complexity" evidence="4">
    <location>
        <begin position="86"/>
        <end position="104"/>
    </location>
</feature>
<feature type="compositionally biased region" description="Acidic residues" evidence="4">
    <location>
        <begin position="57"/>
        <end position="71"/>
    </location>
</feature>
<feature type="domain" description="RanBP2-type" evidence="5">
    <location>
        <begin position="787"/>
        <end position="812"/>
    </location>
</feature>
<dbReference type="SMART" id="SM00547">
    <property type="entry name" value="ZnF_RBZ"/>
    <property type="match status" value="3"/>
</dbReference>
<feature type="compositionally biased region" description="Low complexity" evidence="4">
    <location>
        <begin position="586"/>
        <end position="600"/>
    </location>
</feature>
<gene>
    <name evidence="6" type="ORF">BDQ12DRAFT_681496</name>
</gene>
<accession>A0A5C3M3Z3</accession>
<dbReference type="InterPro" id="IPR001876">
    <property type="entry name" value="Znf_RanBP2"/>
</dbReference>
<evidence type="ECO:0000313" key="6">
    <source>
        <dbReference type="EMBL" id="TFK39940.1"/>
    </source>
</evidence>
<feature type="domain" description="RanBP2-type" evidence="5">
    <location>
        <begin position="840"/>
        <end position="865"/>
    </location>
</feature>
<feature type="compositionally biased region" description="Low complexity" evidence="4">
    <location>
        <begin position="609"/>
        <end position="619"/>
    </location>
</feature>
<feature type="compositionally biased region" description="Polar residues" evidence="4">
    <location>
        <begin position="298"/>
        <end position="323"/>
    </location>
</feature>
<dbReference type="AlphaFoldDB" id="A0A5C3M3Z3"/>
<dbReference type="Proteomes" id="UP000308652">
    <property type="component" value="Unassembled WGS sequence"/>
</dbReference>
<feature type="compositionally biased region" description="Polar residues" evidence="4">
    <location>
        <begin position="541"/>
        <end position="550"/>
    </location>
</feature>
<feature type="compositionally biased region" description="Basic and acidic residues" evidence="4">
    <location>
        <begin position="620"/>
        <end position="643"/>
    </location>
</feature>
<feature type="compositionally biased region" description="Basic and acidic residues" evidence="4">
    <location>
        <begin position="415"/>
        <end position="436"/>
    </location>
</feature>
<feature type="region of interest" description="Disordered" evidence="4">
    <location>
        <begin position="1"/>
        <end position="33"/>
    </location>
</feature>
<dbReference type="OrthoDB" id="79830at2759"/>
<evidence type="ECO:0000313" key="7">
    <source>
        <dbReference type="Proteomes" id="UP000308652"/>
    </source>
</evidence>
<reference evidence="6 7" key="1">
    <citation type="journal article" date="2019" name="Nat. Ecol. Evol.">
        <title>Megaphylogeny resolves global patterns of mushroom evolution.</title>
        <authorList>
            <person name="Varga T."/>
            <person name="Krizsan K."/>
            <person name="Foldi C."/>
            <person name="Dima B."/>
            <person name="Sanchez-Garcia M."/>
            <person name="Sanchez-Ramirez S."/>
            <person name="Szollosi G.J."/>
            <person name="Szarkandi J.G."/>
            <person name="Papp V."/>
            <person name="Albert L."/>
            <person name="Andreopoulos W."/>
            <person name="Angelini C."/>
            <person name="Antonin V."/>
            <person name="Barry K.W."/>
            <person name="Bougher N.L."/>
            <person name="Buchanan P."/>
            <person name="Buyck B."/>
            <person name="Bense V."/>
            <person name="Catcheside P."/>
            <person name="Chovatia M."/>
            <person name="Cooper J."/>
            <person name="Damon W."/>
            <person name="Desjardin D."/>
            <person name="Finy P."/>
            <person name="Geml J."/>
            <person name="Haridas S."/>
            <person name="Hughes K."/>
            <person name="Justo A."/>
            <person name="Karasinski D."/>
            <person name="Kautmanova I."/>
            <person name="Kiss B."/>
            <person name="Kocsube S."/>
            <person name="Kotiranta H."/>
            <person name="LaButti K.M."/>
            <person name="Lechner B.E."/>
            <person name="Liimatainen K."/>
            <person name="Lipzen A."/>
            <person name="Lukacs Z."/>
            <person name="Mihaltcheva S."/>
            <person name="Morgado L.N."/>
            <person name="Niskanen T."/>
            <person name="Noordeloos M.E."/>
            <person name="Ohm R.A."/>
            <person name="Ortiz-Santana B."/>
            <person name="Ovrebo C."/>
            <person name="Racz N."/>
            <person name="Riley R."/>
            <person name="Savchenko A."/>
            <person name="Shiryaev A."/>
            <person name="Soop K."/>
            <person name="Spirin V."/>
            <person name="Szebenyi C."/>
            <person name="Tomsovsky M."/>
            <person name="Tulloss R.E."/>
            <person name="Uehling J."/>
            <person name="Grigoriev I.V."/>
            <person name="Vagvolgyi C."/>
            <person name="Papp T."/>
            <person name="Martin F.M."/>
            <person name="Miettinen O."/>
            <person name="Hibbett D.S."/>
            <person name="Nagy L.G."/>
        </authorList>
    </citation>
    <scope>NUCLEOTIDE SEQUENCE [LARGE SCALE GENOMIC DNA]</scope>
    <source>
        <strain evidence="6 7">CBS 166.37</strain>
    </source>
</reference>
<feature type="compositionally biased region" description="Polar residues" evidence="4">
    <location>
        <begin position="173"/>
        <end position="196"/>
    </location>
</feature>
<feature type="compositionally biased region" description="Acidic residues" evidence="4">
    <location>
        <begin position="487"/>
        <end position="496"/>
    </location>
</feature>
<keyword evidence="3" id="KW-0862">Zinc</keyword>
<feature type="compositionally biased region" description="Basic and acidic residues" evidence="4">
    <location>
        <begin position="46"/>
        <end position="55"/>
    </location>
</feature>
<dbReference type="GO" id="GO:0008270">
    <property type="term" value="F:zinc ion binding"/>
    <property type="evidence" value="ECO:0007669"/>
    <property type="project" value="UniProtKB-KW"/>
</dbReference>
<sequence length="866" mass="92576">MSAIRTTNSRSRARSALASPYSRPAPKKSPWSLSSLLSYFNPLRSRTLEPDRSPSPEDQDESSDSFEDDSPDYAAQSLSNRGHQLANSVNANANANSQASSSAQPMYIPPFSQSSPNRFQFQNRAEKSPQQDTLQGIGQYLRENAGKRLNPDEATRMADVIDSTAPIFRFESRSPSIPAQGSTPSTFAPSRNSTPAATPRKVLTRNPNGEYRWQGGGSARASRTRNRYSSPAFGPRSTPERTALRDNTVTADLPKTDVKRRRVGEEASASTAAPSGPTVNGTTSSISTQPFPAASPATPRTSNGLISKPTVSRLRTPTVQKPTTPAIPSPLRQAWSQGSSNSSMSDVSQAPLQPPPPKASKTANFMAELIKEVTPPKKPDVSNPYQTASPVGKVGPPRRPVKRPRATGRPPVPTKEQKEKEAAEKEKEKEKEKAKEYSPQAIIEATVPKGSKRSRPPAHFEKSPSSDSRRSPSLDKSLVGKTSYLVEEVEDIDDDESQRSSKKSKSSVNGSTLSRPTITTPEIVIEEVDVDMQGSKRKETTTAYSFATSQPAPPVVSPPSNKSIFGGFKPSSIPKEPSKLRYSVVPPASSPSTESKSAPSGFTLPSPSPSTSTTSTTTPKHSEMDTREDFSTNKKSECRDPKEAARAIPVTSLPTFTFTFTASGTSMIPSDSKDVQARNEAKAIPLTSLPKFDLNTPNAVASSSGSNPPIHSIPVIKSFDWAAAGMKRPASTGGWTCLTCQLTNDSTATEKCAICEAPKPGASKSPTPKVMAFDWAAAGMKKPASTGGWTCSTCQLANDSTATEKCAICEAPKPEASKPPTPKVIAFDWAAAGMKRPTVTGWTCSQCGLANDAMGADKCKFCDGAR</sequence>
<organism evidence="6 7">
    <name type="scientific">Crucibulum laeve</name>
    <dbReference type="NCBI Taxonomy" id="68775"/>
    <lineage>
        <taxon>Eukaryota</taxon>
        <taxon>Fungi</taxon>
        <taxon>Dikarya</taxon>
        <taxon>Basidiomycota</taxon>
        <taxon>Agaricomycotina</taxon>
        <taxon>Agaricomycetes</taxon>
        <taxon>Agaricomycetidae</taxon>
        <taxon>Agaricales</taxon>
        <taxon>Agaricineae</taxon>
        <taxon>Nidulariaceae</taxon>
        <taxon>Crucibulum</taxon>
    </lineage>
</organism>
<feature type="compositionally biased region" description="Polar residues" evidence="4">
    <location>
        <begin position="279"/>
        <end position="290"/>
    </location>
</feature>
<keyword evidence="7" id="KW-1185">Reference proteome</keyword>
<feature type="compositionally biased region" description="Basic and acidic residues" evidence="4">
    <location>
        <begin position="369"/>
        <end position="380"/>
    </location>
</feature>
<feature type="region of interest" description="Disordered" evidence="4">
    <location>
        <begin position="45"/>
        <end position="133"/>
    </location>
</feature>
<evidence type="ECO:0000256" key="2">
    <source>
        <dbReference type="ARBA" id="ARBA00022771"/>
    </source>
</evidence>
<feature type="compositionally biased region" description="Polar residues" evidence="4">
    <location>
        <begin position="111"/>
        <end position="123"/>
    </location>
</feature>
<evidence type="ECO:0000259" key="5">
    <source>
        <dbReference type="SMART" id="SM00547"/>
    </source>
</evidence>
<feature type="compositionally biased region" description="Low complexity" evidence="4">
    <location>
        <begin position="266"/>
        <end position="278"/>
    </location>
</feature>
<name>A0A5C3M3Z3_9AGAR</name>
<dbReference type="STRING" id="68775.A0A5C3M3Z3"/>
<proteinExistence type="predicted"/>
<evidence type="ECO:0000256" key="3">
    <source>
        <dbReference type="ARBA" id="ARBA00022833"/>
    </source>
</evidence>
<dbReference type="Gene3D" id="4.10.1060.10">
    <property type="entry name" value="Zinc finger, RanBP2-type"/>
    <property type="match status" value="2"/>
</dbReference>
<feature type="compositionally biased region" description="Polar residues" evidence="4">
    <location>
        <begin position="508"/>
        <end position="520"/>
    </location>
</feature>
<keyword evidence="2" id="KW-0863">Zinc-finger</keyword>
<feature type="region of interest" description="Disordered" evidence="4">
    <location>
        <begin position="171"/>
        <end position="643"/>
    </location>
</feature>
<keyword evidence="1" id="KW-0479">Metal-binding</keyword>